<accession>A0A512RK66</accession>
<name>A0A512RK66_9BACT</name>
<dbReference type="RefSeq" id="WP_146861438.1">
    <property type="nucleotide sequence ID" value="NZ_BKAU01000002.1"/>
</dbReference>
<keyword evidence="4" id="KW-1185">Reference proteome</keyword>
<evidence type="ECO:0000259" key="2">
    <source>
        <dbReference type="Pfam" id="PF18962"/>
    </source>
</evidence>
<dbReference type="Pfam" id="PF18962">
    <property type="entry name" value="Por_Secre_tail"/>
    <property type="match status" value="1"/>
</dbReference>
<reference evidence="3 4" key="1">
    <citation type="submission" date="2019-07" db="EMBL/GenBank/DDBJ databases">
        <title>Whole genome shotgun sequence of Chitinophaga cymbidii NBRC 109752.</title>
        <authorList>
            <person name="Hosoyama A."/>
            <person name="Uohara A."/>
            <person name="Ohji S."/>
            <person name="Ichikawa N."/>
        </authorList>
    </citation>
    <scope>NUCLEOTIDE SEQUENCE [LARGE SCALE GENOMIC DNA]</scope>
    <source>
        <strain evidence="3 4">NBRC 109752</strain>
    </source>
</reference>
<proteinExistence type="predicted"/>
<evidence type="ECO:0000256" key="1">
    <source>
        <dbReference type="SAM" id="SignalP"/>
    </source>
</evidence>
<organism evidence="3 4">
    <name type="scientific">Chitinophaga cymbidii</name>
    <dbReference type="NCBI Taxonomy" id="1096750"/>
    <lineage>
        <taxon>Bacteria</taxon>
        <taxon>Pseudomonadati</taxon>
        <taxon>Bacteroidota</taxon>
        <taxon>Chitinophagia</taxon>
        <taxon>Chitinophagales</taxon>
        <taxon>Chitinophagaceae</taxon>
        <taxon>Chitinophaga</taxon>
    </lineage>
</organism>
<feature type="signal peptide" evidence="1">
    <location>
        <begin position="1"/>
        <end position="22"/>
    </location>
</feature>
<gene>
    <name evidence="3" type="ORF">CCY01nite_23280</name>
</gene>
<evidence type="ECO:0000313" key="4">
    <source>
        <dbReference type="Proteomes" id="UP000321436"/>
    </source>
</evidence>
<dbReference type="OrthoDB" id="667194at2"/>
<comment type="caution">
    <text evidence="3">The sequence shown here is derived from an EMBL/GenBank/DDBJ whole genome shotgun (WGS) entry which is preliminary data.</text>
</comment>
<feature type="chain" id="PRO_5022160590" description="Secretion system C-terminal sorting domain-containing protein" evidence="1">
    <location>
        <begin position="23"/>
        <end position="116"/>
    </location>
</feature>
<evidence type="ECO:0000313" key="3">
    <source>
        <dbReference type="EMBL" id="GEP96068.1"/>
    </source>
</evidence>
<protein>
    <recommendedName>
        <fullName evidence="2">Secretion system C-terminal sorting domain-containing protein</fullName>
    </recommendedName>
</protein>
<dbReference type="AlphaFoldDB" id="A0A512RK66"/>
<feature type="domain" description="Secretion system C-terminal sorting" evidence="2">
    <location>
        <begin position="41"/>
        <end position="106"/>
    </location>
</feature>
<dbReference type="Proteomes" id="UP000321436">
    <property type="component" value="Unassembled WGS sequence"/>
</dbReference>
<keyword evidence="1" id="KW-0732">Signal</keyword>
<dbReference type="InterPro" id="IPR026444">
    <property type="entry name" value="Secre_tail"/>
</dbReference>
<dbReference type="NCBIfam" id="TIGR04183">
    <property type="entry name" value="Por_Secre_tail"/>
    <property type="match status" value="1"/>
</dbReference>
<dbReference type="EMBL" id="BKAU01000002">
    <property type="protein sequence ID" value="GEP96068.1"/>
    <property type="molecule type" value="Genomic_DNA"/>
</dbReference>
<sequence length="116" mass="13386">MLKNFTFVLFIVLCTISVPAWSQSPKPLSENDSASKVIKAYPNPASTKIYFELQRNNDKQYEIIVYNFLGKKVDHFKNINQKTPVNLDNYYAGIYIFQLRDKDGNLVESGKFNVVK</sequence>